<organism evidence="2 3">
    <name type="scientific">Cyclotella cryptica</name>
    <dbReference type="NCBI Taxonomy" id="29204"/>
    <lineage>
        <taxon>Eukaryota</taxon>
        <taxon>Sar</taxon>
        <taxon>Stramenopiles</taxon>
        <taxon>Ochrophyta</taxon>
        <taxon>Bacillariophyta</taxon>
        <taxon>Coscinodiscophyceae</taxon>
        <taxon>Thalassiosirophycidae</taxon>
        <taxon>Stephanodiscales</taxon>
        <taxon>Stephanodiscaceae</taxon>
        <taxon>Cyclotella</taxon>
    </lineage>
</organism>
<dbReference type="AlphaFoldDB" id="A0ABD3Q3Y5"/>
<evidence type="ECO:0000313" key="2">
    <source>
        <dbReference type="EMBL" id="KAL3794371.1"/>
    </source>
</evidence>
<feature type="transmembrane region" description="Helical" evidence="1">
    <location>
        <begin position="12"/>
        <end position="36"/>
    </location>
</feature>
<sequence length="108" mass="12233">MVLANKLEYIVQVVQIFSVKLVLEVCGGAGAVWGFSEAIGLRHDGTLWFWRPCALAVGTLFWARWLCQIRDYVSENKIDLRTVSIARMKEEECASLAFQNNTTYNNST</sequence>
<evidence type="ECO:0000256" key="1">
    <source>
        <dbReference type="SAM" id="Phobius"/>
    </source>
</evidence>
<keyword evidence="3" id="KW-1185">Reference proteome</keyword>
<protein>
    <submittedName>
        <fullName evidence="2">Uncharacterized protein</fullName>
    </submittedName>
</protein>
<accession>A0ABD3Q3Y5</accession>
<feature type="transmembrane region" description="Helical" evidence="1">
    <location>
        <begin position="48"/>
        <end position="67"/>
    </location>
</feature>
<gene>
    <name evidence="2" type="ORF">HJC23_012908</name>
</gene>
<proteinExistence type="predicted"/>
<keyword evidence="1" id="KW-1133">Transmembrane helix</keyword>
<comment type="caution">
    <text evidence="2">The sequence shown here is derived from an EMBL/GenBank/DDBJ whole genome shotgun (WGS) entry which is preliminary data.</text>
</comment>
<dbReference type="Proteomes" id="UP001516023">
    <property type="component" value="Unassembled WGS sequence"/>
</dbReference>
<keyword evidence="1" id="KW-0472">Membrane</keyword>
<evidence type="ECO:0000313" key="3">
    <source>
        <dbReference type="Proteomes" id="UP001516023"/>
    </source>
</evidence>
<reference evidence="2 3" key="1">
    <citation type="journal article" date="2020" name="G3 (Bethesda)">
        <title>Improved Reference Genome for Cyclotella cryptica CCMP332, a Model for Cell Wall Morphogenesis, Salinity Adaptation, and Lipid Production in Diatoms (Bacillariophyta).</title>
        <authorList>
            <person name="Roberts W.R."/>
            <person name="Downey K.M."/>
            <person name="Ruck E.C."/>
            <person name="Traller J.C."/>
            <person name="Alverson A.J."/>
        </authorList>
    </citation>
    <scope>NUCLEOTIDE SEQUENCE [LARGE SCALE GENOMIC DNA]</scope>
    <source>
        <strain evidence="2 3">CCMP332</strain>
    </source>
</reference>
<name>A0ABD3Q3Y5_9STRA</name>
<keyword evidence="1" id="KW-0812">Transmembrane</keyword>
<dbReference type="EMBL" id="JABMIG020000081">
    <property type="protein sequence ID" value="KAL3794371.1"/>
    <property type="molecule type" value="Genomic_DNA"/>
</dbReference>